<dbReference type="PANTHER" id="PTHR43421:SF1">
    <property type="entry name" value="METALLOPROTEASE PMBA"/>
    <property type="match status" value="1"/>
</dbReference>
<dbReference type="InterPro" id="IPR036059">
    <property type="entry name" value="TldD/PmbA_sf"/>
</dbReference>
<evidence type="ECO:0000313" key="3">
    <source>
        <dbReference type="Proteomes" id="UP000029980"/>
    </source>
</evidence>
<dbReference type="HOGENOM" id="CLU_690053_0_0_2"/>
<dbReference type="GO" id="GO:0006508">
    <property type="term" value="P:proteolysis"/>
    <property type="evidence" value="ECO:0007669"/>
    <property type="project" value="InterPro"/>
</dbReference>
<sequence>MEREVYRLREKRIGVSLERNLRPFARVREFTAVRLVENGRLGSALAEGGNEAEALRLARETLRFSREEDYELPSGCRTRWNRTFEADVEDIAGELSALADELGEKDISLSGTVELITRRFSVESTAGADVDGAYSLMKVELEIGGRVPFQISAGSASWAGLKSLVEQYLGLVGAPREVKPPKGSVEAVMAPVSLYPLLLGPVLWKFRGSTAVKAPGMEAMEGEALASPLVTIVDDPRDEGSLRYVKADDEGVKAGRNVLIDAGVARGLLWDSYTAWKAGMESTGNGIRIGERIFDGPHNLTLAPGNETLEELISGVERGFLVLGIRGANTLDPTTGDFSVVVTPALVIERGEVKGFSRFELRGNVWGLLKNTTGVGRELTRVCFDEGFSISLPFLRTEVVV</sequence>
<proteinExistence type="predicted"/>
<dbReference type="RefSeq" id="WP_050003838.1">
    <property type="nucleotide sequence ID" value="NZ_CP008887.1"/>
</dbReference>
<name>A0A097QWQ8_9EURY</name>
<dbReference type="Proteomes" id="UP000029980">
    <property type="component" value="Chromosome"/>
</dbReference>
<evidence type="ECO:0000259" key="1">
    <source>
        <dbReference type="Pfam" id="PF19289"/>
    </source>
</evidence>
<dbReference type="PANTHER" id="PTHR43421">
    <property type="entry name" value="METALLOPROTEASE PMBA"/>
    <property type="match status" value="1"/>
</dbReference>
<dbReference type="GeneID" id="25154028"/>
<accession>A0A097QWQ8</accession>
<feature type="domain" description="Metalloprotease TldD/E C-terminal" evidence="1">
    <location>
        <begin position="218"/>
        <end position="381"/>
    </location>
</feature>
<organism evidence="2 3">
    <name type="scientific">Thermococcus eurythermalis</name>
    <dbReference type="NCBI Taxonomy" id="1505907"/>
    <lineage>
        <taxon>Archaea</taxon>
        <taxon>Methanobacteriati</taxon>
        <taxon>Methanobacteriota</taxon>
        <taxon>Thermococci</taxon>
        <taxon>Thermococcales</taxon>
        <taxon>Thermococcaceae</taxon>
        <taxon>Thermococcus</taxon>
    </lineage>
</organism>
<dbReference type="OrthoDB" id="84520at2157"/>
<dbReference type="InterPro" id="IPR045569">
    <property type="entry name" value="Metalloprtase-TldD/E_C"/>
</dbReference>
<dbReference type="Pfam" id="PF19289">
    <property type="entry name" value="PmbA_TldD_3rd"/>
    <property type="match status" value="1"/>
</dbReference>
<dbReference type="SUPFAM" id="SSF111283">
    <property type="entry name" value="Putative modulator of DNA gyrase, PmbA/TldD"/>
    <property type="match status" value="1"/>
</dbReference>
<dbReference type="GO" id="GO:0008237">
    <property type="term" value="F:metallopeptidase activity"/>
    <property type="evidence" value="ECO:0007669"/>
    <property type="project" value="InterPro"/>
</dbReference>
<evidence type="ECO:0000313" key="2">
    <source>
        <dbReference type="EMBL" id="AIU70881.1"/>
    </source>
</evidence>
<protein>
    <submittedName>
        <fullName evidence="2">Peptidase</fullName>
    </submittedName>
</protein>
<dbReference type="AlphaFoldDB" id="A0A097QWQ8"/>
<dbReference type="GO" id="GO:0005829">
    <property type="term" value="C:cytosol"/>
    <property type="evidence" value="ECO:0007669"/>
    <property type="project" value="TreeGrafter"/>
</dbReference>
<keyword evidence="3" id="KW-1185">Reference proteome</keyword>
<reference evidence="2 3" key="1">
    <citation type="journal article" date="2015" name="Int. J. Syst. Evol. Microbiol.">
        <title>Thermococcus eurythermalis sp. nov., a conditional piezophilic hyperthermophilic archaeon with a wide temperature range isolated from an oil-immersed chimney in the Guaymas Basin.</title>
        <authorList>
            <person name="Zhao W."/>
            <person name="Zeng X."/>
            <person name="Xiao X."/>
        </authorList>
    </citation>
    <scope>NUCLEOTIDE SEQUENCE [LARGE SCALE GENOMIC DNA]</scope>
    <source>
        <strain evidence="2 3">A501</strain>
    </source>
</reference>
<dbReference type="InterPro" id="IPR047657">
    <property type="entry name" value="PmbA"/>
</dbReference>
<dbReference type="KEGG" id="teu:TEU_11375"/>
<dbReference type="EMBL" id="CP008887">
    <property type="protein sequence ID" value="AIU70881.1"/>
    <property type="molecule type" value="Genomic_DNA"/>
</dbReference>
<dbReference type="STRING" id="1505907.TEU_11375"/>
<gene>
    <name evidence="2" type="ORF">TEU_11375</name>
</gene>